<keyword evidence="3 5" id="KW-1133">Transmembrane helix</keyword>
<evidence type="ECO:0000256" key="2">
    <source>
        <dbReference type="ARBA" id="ARBA00022692"/>
    </source>
</evidence>
<gene>
    <name evidence="7" type="ORF">UX60_C0029G0011</name>
</gene>
<feature type="transmembrane region" description="Helical" evidence="5">
    <location>
        <begin position="134"/>
        <end position="152"/>
    </location>
</feature>
<feature type="transmembrane region" description="Helical" evidence="5">
    <location>
        <begin position="96"/>
        <end position="122"/>
    </location>
</feature>
<proteinExistence type="predicted"/>
<dbReference type="EMBL" id="LCMV01000029">
    <property type="protein sequence ID" value="KKU43334.1"/>
    <property type="molecule type" value="Genomic_DNA"/>
</dbReference>
<feature type="transmembrane region" description="Helical" evidence="5">
    <location>
        <begin position="48"/>
        <end position="66"/>
    </location>
</feature>
<dbReference type="InterPro" id="IPR007016">
    <property type="entry name" value="O-antigen_ligase-rel_domated"/>
</dbReference>
<accession>A0A0G1QEC8</accession>
<evidence type="ECO:0000256" key="5">
    <source>
        <dbReference type="SAM" id="Phobius"/>
    </source>
</evidence>
<feature type="transmembrane region" description="Helical" evidence="5">
    <location>
        <begin position="208"/>
        <end position="231"/>
    </location>
</feature>
<dbReference type="InterPro" id="IPR051533">
    <property type="entry name" value="WaaL-like"/>
</dbReference>
<dbReference type="PANTHER" id="PTHR37422">
    <property type="entry name" value="TEICHURONIC ACID BIOSYNTHESIS PROTEIN TUAE"/>
    <property type="match status" value="1"/>
</dbReference>
<name>A0A0G1QEC8_9BACT</name>
<evidence type="ECO:0000313" key="8">
    <source>
        <dbReference type="Proteomes" id="UP000034487"/>
    </source>
</evidence>
<dbReference type="Proteomes" id="UP000034487">
    <property type="component" value="Unassembled WGS sequence"/>
</dbReference>
<keyword evidence="2 5" id="KW-0812">Transmembrane</keyword>
<dbReference type="Pfam" id="PF04932">
    <property type="entry name" value="Wzy_C"/>
    <property type="match status" value="1"/>
</dbReference>
<organism evidence="7 8">
    <name type="scientific">Berkelbacteria bacterium GW2011_GWA2_46_7</name>
    <dbReference type="NCBI Taxonomy" id="1618335"/>
    <lineage>
        <taxon>Bacteria</taxon>
        <taxon>Candidatus Berkelbacteria</taxon>
    </lineage>
</organism>
<evidence type="ECO:0000256" key="3">
    <source>
        <dbReference type="ARBA" id="ARBA00022989"/>
    </source>
</evidence>
<dbReference type="AlphaFoldDB" id="A0A0G1QEC8"/>
<evidence type="ECO:0000256" key="1">
    <source>
        <dbReference type="ARBA" id="ARBA00004141"/>
    </source>
</evidence>
<sequence>LLFSLVLVSLYAIGQYAGIIALLNHQLPEAQQYLDQGRAVGFFESPNFLAMYLVPFTLLAGGYFVLTKSYTKQDMLGKSRGYTADYRSCWWVSLPIVAIALSQSEAGLLALGAGFVWLWLWGSSGQGAPSRSRSVLVAIGALAVLAALWRWADDQARWYIWEKAWQMIENHPILGIGPGQFQANFLLLGDQSGQFTTTLPYALHPHNLFLNVYLSAGLLGLAGFVWLLIGLGRDFFQNATRSPLVLAASAGIVAVLVHGLFDSTYFKNDLAIIFWLLVFLASNRYKEVNENDR</sequence>
<comment type="caution">
    <text evidence="7">The sequence shown here is derived from an EMBL/GenBank/DDBJ whole genome shotgun (WGS) entry which is preliminary data.</text>
</comment>
<reference evidence="7 8" key="1">
    <citation type="journal article" date="2015" name="Nature">
        <title>rRNA introns, odd ribosomes, and small enigmatic genomes across a large radiation of phyla.</title>
        <authorList>
            <person name="Brown C.T."/>
            <person name="Hug L.A."/>
            <person name="Thomas B.C."/>
            <person name="Sharon I."/>
            <person name="Castelle C.J."/>
            <person name="Singh A."/>
            <person name="Wilkins M.J."/>
            <person name="Williams K.H."/>
            <person name="Banfield J.F."/>
        </authorList>
    </citation>
    <scope>NUCLEOTIDE SEQUENCE [LARGE SCALE GENOMIC DNA]</scope>
</reference>
<dbReference type="PANTHER" id="PTHR37422:SF13">
    <property type="entry name" value="LIPOPOLYSACCHARIDE BIOSYNTHESIS PROTEIN PA4999-RELATED"/>
    <property type="match status" value="1"/>
</dbReference>
<comment type="subcellular location">
    <subcellularLocation>
        <location evidence="1">Membrane</location>
        <topology evidence="1">Multi-pass membrane protein</topology>
    </subcellularLocation>
</comment>
<dbReference type="GO" id="GO:0016020">
    <property type="term" value="C:membrane"/>
    <property type="evidence" value="ECO:0007669"/>
    <property type="project" value="UniProtKB-SubCell"/>
</dbReference>
<feature type="non-terminal residue" evidence="7">
    <location>
        <position position="1"/>
    </location>
</feature>
<feature type="domain" description="O-antigen ligase-related" evidence="6">
    <location>
        <begin position="94"/>
        <end position="225"/>
    </location>
</feature>
<keyword evidence="4 5" id="KW-0472">Membrane</keyword>
<evidence type="ECO:0000259" key="6">
    <source>
        <dbReference type="Pfam" id="PF04932"/>
    </source>
</evidence>
<evidence type="ECO:0000313" key="7">
    <source>
        <dbReference type="EMBL" id="KKU43334.1"/>
    </source>
</evidence>
<protein>
    <recommendedName>
        <fullName evidence="6">O-antigen ligase-related domain-containing protein</fullName>
    </recommendedName>
</protein>
<feature type="transmembrane region" description="Helical" evidence="5">
    <location>
        <begin position="243"/>
        <end position="261"/>
    </location>
</feature>
<feature type="transmembrane region" description="Helical" evidence="5">
    <location>
        <begin position="6"/>
        <end position="27"/>
    </location>
</feature>
<evidence type="ECO:0000256" key="4">
    <source>
        <dbReference type="ARBA" id="ARBA00023136"/>
    </source>
</evidence>